<reference evidence="4 5" key="1">
    <citation type="submission" date="2018-11" db="EMBL/GenBank/DDBJ databases">
        <title>The first complete genome of Serratia liquefaciens isolated from metalophyte plant revel distinctness adaptive mechanisms in an extreme habitat.</title>
        <authorList>
            <person name="Caneschi W.L."/>
            <person name="Sanchez A.B."/>
            <person name="Felestrino E.B."/>
            <person name="Assis R.A.B."/>
            <person name="Lemes C.G.C."/>
            <person name="Cordeiro I.F."/>
            <person name="Fonseca N.P."/>
            <person name="Villa M."/>
            <person name="Vieira I.T."/>
            <person name="Moraes L.A."/>
            <person name="Kamino L.H.Y."/>
            <person name="do Carmo F."/>
            <person name="Garcia C.M."/>
            <person name="Almeida N.F."/>
            <person name="Silva R.S."/>
            <person name="Ferro J.A."/>
            <person name="Ferro M.I.T."/>
            <person name="Varani A.M."/>
            <person name="Ferreira R.M."/>
            <person name="dos Santos V.L."/>
            <person name="Silva U.C."/>
            <person name="Setubal J.C."/>
            <person name="Moreira L.M."/>
        </authorList>
    </citation>
    <scope>NUCLEOTIDE SEQUENCE [LARGE SCALE GENOMIC DNA]</scope>
    <source>
        <strain evidence="4 5">FG3</strain>
    </source>
</reference>
<protein>
    <recommendedName>
        <fullName evidence="1">Type IV secretion system putative lipoprotein virB7</fullName>
    </recommendedName>
</protein>
<evidence type="ECO:0000256" key="1">
    <source>
        <dbReference type="ARBA" id="ARBA00017922"/>
    </source>
</evidence>
<name>A0A515CRI3_SERLI</name>
<dbReference type="InterPro" id="IPR012640">
    <property type="entry name" value="Membr_lipoprot_lipid_attach_CS"/>
</dbReference>
<evidence type="ECO:0000313" key="4">
    <source>
        <dbReference type="EMBL" id="QDL30771.1"/>
    </source>
</evidence>
<evidence type="ECO:0000313" key="5">
    <source>
        <dbReference type="Proteomes" id="UP000317572"/>
    </source>
</evidence>
<gene>
    <name evidence="4" type="ORF">EGO53_02740</name>
</gene>
<evidence type="ECO:0000256" key="2">
    <source>
        <dbReference type="ARBA" id="ARBA00022729"/>
    </source>
</evidence>
<proteinExistence type="predicted"/>
<sequence>MKRIIIALSAILVLSGCASTKSVDVMTTEKIAGPKVIAIAGDRGAWVFEIEKRIKKDGFTIKRAVSQQEVTQVVAPGKTATFNEATARYVLNIQGYAPNNKMQRCYGGGYNFDYIDAELVDLVDNKTVFHYSNSGYSEGCQPMSGTIFGDIANILNQAWK</sequence>
<evidence type="ECO:0000256" key="3">
    <source>
        <dbReference type="SAM" id="SignalP"/>
    </source>
</evidence>
<dbReference type="Pfam" id="PF08139">
    <property type="entry name" value="LPAM_1"/>
    <property type="match status" value="1"/>
</dbReference>
<accession>A0A515CRI3</accession>
<feature type="signal peptide" evidence="3">
    <location>
        <begin position="1"/>
        <end position="20"/>
    </location>
</feature>
<dbReference type="Proteomes" id="UP000317572">
    <property type="component" value="Chromosome"/>
</dbReference>
<dbReference type="AlphaFoldDB" id="A0A515CRI3"/>
<dbReference type="PROSITE" id="PS51257">
    <property type="entry name" value="PROKAR_LIPOPROTEIN"/>
    <property type="match status" value="1"/>
</dbReference>
<organism evidence="4 5">
    <name type="scientific">Serratia liquefaciens</name>
    <dbReference type="NCBI Taxonomy" id="614"/>
    <lineage>
        <taxon>Bacteria</taxon>
        <taxon>Pseudomonadati</taxon>
        <taxon>Pseudomonadota</taxon>
        <taxon>Gammaproteobacteria</taxon>
        <taxon>Enterobacterales</taxon>
        <taxon>Yersiniaceae</taxon>
        <taxon>Serratia</taxon>
    </lineage>
</organism>
<feature type="chain" id="PRO_5022153430" description="Type IV secretion system putative lipoprotein virB7" evidence="3">
    <location>
        <begin position="21"/>
        <end position="160"/>
    </location>
</feature>
<dbReference type="RefSeq" id="WP_142814628.1">
    <property type="nucleotide sequence ID" value="NZ_CP033893.1"/>
</dbReference>
<dbReference type="EMBL" id="CP033893">
    <property type="protein sequence ID" value="QDL30771.1"/>
    <property type="molecule type" value="Genomic_DNA"/>
</dbReference>
<keyword evidence="2 3" id="KW-0732">Signal</keyword>